<evidence type="ECO:0000313" key="2">
    <source>
        <dbReference type="Proteomes" id="UP000280834"/>
    </source>
</evidence>
<dbReference type="AlphaFoldDB" id="A0A0R3Q3E4"/>
<dbReference type="Proteomes" id="UP000280834">
    <property type="component" value="Unassembled WGS sequence"/>
</dbReference>
<gene>
    <name evidence="1" type="ORF">BTMF_LOCUS176</name>
</gene>
<dbReference type="EMBL" id="UZAG01000067">
    <property type="protein sequence ID" value="VDO06946.1"/>
    <property type="molecule type" value="Genomic_DNA"/>
</dbReference>
<evidence type="ECO:0000313" key="1">
    <source>
        <dbReference type="EMBL" id="VDO06946.1"/>
    </source>
</evidence>
<sequence>MPPALRAYFALGPTRSRQIFERFLPSNCLRNILLHKKSQLLRTPIIMSTALDISSLGAESFFLKLGCSIDLDEKIKTTIHMMSICIQIVRSS</sequence>
<evidence type="ECO:0000313" key="3">
    <source>
        <dbReference type="WBParaSite" id="BTMF_0000081201-mRNA-1"/>
    </source>
</evidence>
<keyword evidence="2" id="KW-1185">Reference proteome</keyword>
<name>A0A0R3Q3E4_9BILA</name>
<organism evidence="3">
    <name type="scientific">Brugia timori</name>
    <dbReference type="NCBI Taxonomy" id="42155"/>
    <lineage>
        <taxon>Eukaryota</taxon>
        <taxon>Metazoa</taxon>
        <taxon>Ecdysozoa</taxon>
        <taxon>Nematoda</taxon>
        <taxon>Chromadorea</taxon>
        <taxon>Rhabditida</taxon>
        <taxon>Spirurina</taxon>
        <taxon>Spiruromorpha</taxon>
        <taxon>Filarioidea</taxon>
        <taxon>Onchocercidae</taxon>
        <taxon>Brugia</taxon>
    </lineage>
</organism>
<reference evidence="3" key="1">
    <citation type="submission" date="2017-02" db="UniProtKB">
        <authorList>
            <consortium name="WormBaseParasite"/>
        </authorList>
    </citation>
    <scope>IDENTIFICATION</scope>
</reference>
<accession>A0A0R3Q3E4</accession>
<reference evidence="1 2" key="2">
    <citation type="submission" date="2018-11" db="EMBL/GenBank/DDBJ databases">
        <authorList>
            <consortium name="Pathogen Informatics"/>
        </authorList>
    </citation>
    <scope>NUCLEOTIDE SEQUENCE [LARGE SCALE GENOMIC DNA]</scope>
</reference>
<protein>
    <submittedName>
        <fullName evidence="3">ANK_REP_REGION domain-containing protein</fullName>
    </submittedName>
</protein>
<dbReference type="WBParaSite" id="BTMF_0000081201-mRNA-1">
    <property type="protein sequence ID" value="BTMF_0000081201-mRNA-1"/>
    <property type="gene ID" value="BTMF_0000081201"/>
</dbReference>
<proteinExistence type="predicted"/>